<dbReference type="SUPFAM" id="SSF141091">
    <property type="entry name" value="L21p-like"/>
    <property type="match status" value="1"/>
</dbReference>
<dbReference type="AlphaFoldDB" id="A0A346E0U9"/>
<sequence>MFYFLMKAYFEALGKQYCAKPYKYIDIPFIKIEKIGQKILLKKILLFSNKEKFNIGNPYLKNLYILAKVISHYKEKKKICFKKKRRKGYKLKKGHRQNMTKIKILSIVKINGTQKGSRNF</sequence>
<accession>A0A346E0U9</accession>
<dbReference type="NCBIfam" id="TIGR00061">
    <property type="entry name" value="L21"/>
    <property type="match status" value="1"/>
</dbReference>
<dbReference type="Pfam" id="PF00829">
    <property type="entry name" value="Ribosomal_L21p"/>
    <property type="match status" value="1"/>
</dbReference>
<evidence type="ECO:0000256" key="3">
    <source>
        <dbReference type="ARBA" id="ARBA00022980"/>
    </source>
</evidence>
<dbReference type="InterPro" id="IPR028909">
    <property type="entry name" value="bL21-like"/>
</dbReference>
<protein>
    <recommendedName>
        <fullName evidence="5">Large ribosomal subunit protein bL21</fullName>
    </recommendedName>
</protein>
<evidence type="ECO:0000256" key="4">
    <source>
        <dbReference type="ARBA" id="ARBA00023274"/>
    </source>
</evidence>
<evidence type="ECO:0000256" key="5">
    <source>
        <dbReference type="HAMAP-Rule" id="MF_01363"/>
    </source>
</evidence>
<dbReference type="InterPro" id="IPR036164">
    <property type="entry name" value="bL21-like_sf"/>
</dbReference>
<evidence type="ECO:0000256" key="2">
    <source>
        <dbReference type="ARBA" id="ARBA00022884"/>
    </source>
</evidence>
<dbReference type="Proteomes" id="UP000257017">
    <property type="component" value="Chromosome"/>
</dbReference>
<evidence type="ECO:0000313" key="8">
    <source>
        <dbReference type="Proteomes" id="UP000257017"/>
    </source>
</evidence>
<keyword evidence="2 5" id="KW-0694">RNA-binding</keyword>
<evidence type="ECO:0000256" key="6">
    <source>
        <dbReference type="RuleBase" id="RU000562"/>
    </source>
</evidence>
<keyword evidence="4 5" id="KW-0687">Ribonucleoprotein</keyword>
<comment type="similarity">
    <text evidence="5 6">Belongs to the bacterial ribosomal protein bL21 family.</text>
</comment>
<dbReference type="PANTHER" id="PTHR21349:SF7">
    <property type="entry name" value="LARGE RIBOSOMAL SUBUNIT PROTEIN BL21C"/>
    <property type="match status" value="1"/>
</dbReference>
<comment type="function">
    <text evidence="5 6">This protein binds to 23S rRNA in the presence of protein L20.</text>
</comment>
<dbReference type="GO" id="GO:0006412">
    <property type="term" value="P:translation"/>
    <property type="evidence" value="ECO:0007669"/>
    <property type="project" value="UniProtKB-UniRule"/>
</dbReference>
<proteinExistence type="inferred from homology"/>
<evidence type="ECO:0000313" key="7">
    <source>
        <dbReference type="EMBL" id="AXN02604.1"/>
    </source>
</evidence>
<reference evidence="7 8" key="1">
    <citation type="submission" date="2018-03" db="EMBL/GenBank/DDBJ databases">
        <title>A parallel universe: an anciently diverged bacterial symbiosis in a Hawaiian planthopper (Hemiptera: Cixiidae) reveals rearranged nutritional responsibilities.</title>
        <authorList>
            <person name="Bennett G."/>
            <person name="Mao M."/>
        </authorList>
    </citation>
    <scope>NUCLEOTIDE SEQUENCE [LARGE SCALE GENOMIC DNA]</scope>
    <source>
        <strain evidence="7 8">OLIH</strain>
    </source>
</reference>
<organism evidence="7 8">
    <name type="scientific">Candidatus Karelsulcia muelleri</name>
    <dbReference type="NCBI Taxonomy" id="336810"/>
    <lineage>
        <taxon>Bacteria</taxon>
        <taxon>Pseudomonadati</taxon>
        <taxon>Bacteroidota</taxon>
        <taxon>Flavobacteriia</taxon>
        <taxon>Flavobacteriales</taxon>
        <taxon>Candidatus Karelsulcia</taxon>
    </lineage>
</organism>
<keyword evidence="1 5" id="KW-0699">rRNA-binding</keyword>
<comment type="subunit">
    <text evidence="5">Part of the 50S ribosomal subunit. Contacts protein L20.</text>
</comment>
<dbReference type="GO" id="GO:0019843">
    <property type="term" value="F:rRNA binding"/>
    <property type="evidence" value="ECO:0007669"/>
    <property type="project" value="UniProtKB-UniRule"/>
</dbReference>
<dbReference type="InterPro" id="IPR001787">
    <property type="entry name" value="Ribosomal_bL21"/>
</dbReference>
<dbReference type="PANTHER" id="PTHR21349">
    <property type="entry name" value="50S RIBOSOMAL PROTEIN L21"/>
    <property type="match status" value="1"/>
</dbReference>
<dbReference type="GO" id="GO:1990904">
    <property type="term" value="C:ribonucleoprotein complex"/>
    <property type="evidence" value="ECO:0007669"/>
    <property type="project" value="UniProtKB-KW"/>
</dbReference>
<dbReference type="EMBL" id="CP028359">
    <property type="protein sequence ID" value="AXN02604.1"/>
    <property type="molecule type" value="Genomic_DNA"/>
</dbReference>
<name>A0A346E0U9_9FLAO</name>
<gene>
    <name evidence="5" type="primary">rplU</name>
    <name evidence="7" type="ORF">C9I73_062</name>
</gene>
<dbReference type="GO" id="GO:0003735">
    <property type="term" value="F:structural constituent of ribosome"/>
    <property type="evidence" value="ECO:0007669"/>
    <property type="project" value="InterPro"/>
</dbReference>
<dbReference type="GO" id="GO:0005840">
    <property type="term" value="C:ribosome"/>
    <property type="evidence" value="ECO:0007669"/>
    <property type="project" value="UniProtKB-KW"/>
</dbReference>
<keyword evidence="3 5" id="KW-0689">Ribosomal protein</keyword>
<dbReference type="HAMAP" id="MF_01363">
    <property type="entry name" value="Ribosomal_bL21"/>
    <property type="match status" value="1"/>
</dbReference>
<evidence type="ECO:0000256" key="1">
    <source>
        <dbReference type="ARBA" id="ARBA00022730"/>
    </source>
</evidence>
<dbReference type="GO" id="GO:0005737">
    <property type="term" value="C:cytoplasm"/>
    <property type="evidence" value="ECO:0007669"/>
    <property type="project" value="UniProtKB-ARBA"/>
</dbReference>